<feature type="region of interest" description="Disordered" evidence="2">
    <location>
        <begin position="1216"/>
        <end position="1237"/>
    </location>
</feature>
<dbReference type="SUPFAM" id="SSF48065">
    <property type="entry name" value="DBL homology domain (DH-domain)"/>
    <property type="match status" value="1"/>
</dbReference>
<keyword evidence="5" id="KW-1185">Reference proteome</keyword>
<dbReference type="Pfam" id="PF00621">
    <property type="entry name" value="RhoGEF"/>
    <property type="match status" value="1"/>
</dbReference>
<proteinExistence type="predicted"/>
<dbReference type="EMBL" id="MU254525">
    <property type="protein sequence ID" value="KAG9240236.1"/>
    <property type="molecule type" value="Genomic_DNA"/>
</dbReference>
<dbReference type="GO" id="GO:0005085">
    <property type="term" value="F:guanyl-nucleotide exchange factor activity"/>
    <property type="evidence" value="ECO:0007669"/>
    <property type="project" value="InterPro"/>
</dbReference>
<evidence type="ECO:0000313" key="5">
    <source>
        <dbReference type="Proteomes" id="UP000887226"/>
    </source>
</evidence>
<dbReference type="GO" id="GO:0031991">
    <property type="term" value="P:regulation of actomyosin contractile ring contraction"/>
    <property type="evidence" value="ECO:0007669"/>
    <property type="project" value="TreeGrafter"/>
</dbReference>
<name>A0A9P7YV34_9HELO</name>
<protein>
    <recommendedName>
        <fullName evidence="3">DH domain-containing protein</fullName>
    </recommendedName>
</protein>
<dbReference type="Pfam" id="PF12015">
    <property type="entry name" value="Bud3_N"/>
    <property type="match status" value="1"/>
</dbReference>
<feature type="compositionally biased region" description="Polar residues" evidence="2">
    <location>
        <begin position="1266"/>
        <end position="1318"/>
    </location>
</feature>
<dbReference type="InterPro" id="IPR057454">
    <property type="entry name" value="Bud3_C"/>
</dbReference>
<accession>A0A9P7YV34</accession>
<dbReference type="GO" id="GO:0005737">
    <property type="term" value="C:cytoplasm"/>
    <property type="evidence" value="ECO:0007669"/>
    <property type="project" value="TreeGrafter"/>
</dbReference>
<dbReference type="OrthoDB" id="4066896at2759"/>
<reference evidence="4" key="1">
    <citation type="journal article" date="2021" name="IMA Fungus">
        <title>Genomic characterization of three marine fungi, including Emericellopsis atlantica sp. nov. with signatures of a generalist lifestyle and marine biomass degradation.</title>
        <authorList>
            <person name="Hagestad O.C."/>
            <person name="Hou L."/>
            <person name="Andersen J.H."/>
            <person name="Hansen E.H."/>
            <person name="Altermark B."/>
            <person name="Li C."/>
            <person name="Kuhnert E."/>
            <person name="Cox R.J."/>
            <person name="Crous P.W."/>
            <person name="Spatafora J.W."/>
            <person name="Lail K."/>
            <person name="Amirebrahimi M."/>
            <person name="Lipzen A."/>
            <person name="Pangilinan J."/>
            <person name="Andreopoulos W."/>
            <person name="Hayes R.D."/>
            <person name="Ng V."/>
            <person name="Grigoriev I.V."/>
            <person name="Jackson S.A."/>
            <person name="Sutton T.D.S."/>
            <person name="Dobson A.D.W."/>
            <person name="Rama T."/>
        </authorList>
    </citation>
    <scope>NUCLEOTIDE SEQUENCE</scope>
    <source>
        <strain evidence="4">TRa3180A</strain>
    </source>
</reference>
<evidence type="ECO:0000259" key="3">
    <source>
        <dbReference type="PROSITE" id="PS50010"/>
    </source>
</evidence>
<feature type="coiled-coil region" evidence="1">
    <location>
        <begin position="1418"/>
        <end position="1499"/>
    </location>
</feature>
<dbReference type="PANTHER" id="PTHR22834">
    <property type="entry name" value="NUCLEAR FUSION PROTEIN FUS2"/>
    <property type="match status" value="1"/>
</dbReference>
<organism evidence="4 5">
    <name type="scientific">Calycina marina</name>
    <dbReference type="NCBI Taxonomy" id="1763456"/>
    <lineage>
        <taxon>Eukaryota</taxon>
        <taxon>Fungi</taxon>
        <taxon>Dikarya</taxon>
        <taxon>Ascomycota</taxon>
        <taxon>Pezizomycotina</taxon>
        <taxon>Leotiomycetes</taxon>
        <taxon>Helotiales</taxon>
        <taxon>Pezizellaceae</taxon>
        <taxon>Calycina</taxon>
    </lineage>
</organism>
<gene>
    <name evidence="4" type="ORF">BJ878DRAFT_307164</name>
</gene>
<dbReference type="SMART" id="SM00325">
    <property type="entry name" value="RhoGEF"/>
    <property type="match status" value="1"/>
</dbReference>
<feature type="domain" description="DH" evidence="3">
    <location>
        <begin position="249"/>
        <end position="458"/>
    </location>
</feature>
<dbReference type="InterPro" id="IPR000219">
    <property type="entry name" value="DH_dom"/>
</dbReference>
<feature type="compositionally biased region" description="Polar residues" evidence="2">
    <location>
        <begin position="1221"/>
        <end position="1237"/>
    </location>
</feature>
<feature type="compositionally biased region" description="Polar residues" evidence="2">
    <location>
        <begin position="1125"/>
        <end position="1140"/>
    </location>
</feature>
<dbReference type="Proteomes" id="UP000887226">
    <property type="component" value="Unassembled WGS sequence"/>
</dbReference>
<dbReference type="InterPro" id="IPR035899">
    <property type="entry name" value="DBL_dom_sf"/>
</dbReference>
<evidence type="ECO:0000256" key="2">
    <source>
        <dbReference type="SAM" id="MobiDB-lite"/>
    </source>
</evidence>
<dbReference type="Gene3D" id="1.20.900.10">
    <property type="entry name" value="Dbl homology (DH) domain"/>
    <property type="match status" value="1"/>
</dbReference>
<evidence type="ECO:0000313" key="4">
    <source>
        <dbReference type="EMBL" id="KAG9240236.1"/>
    </source>
</evidence>
<feature type="region of interest" description="Disordered" evidence="2">
    <location>
        <begin position="1110"/>
        <end position="1150"/>
    </location>
</feature>
<dbReference type="InterPro" id="IPR021895">
    <property type="entry name" value="Bud3_N"/>
</dbReference>
<dbReference type="PANTHER" id="PTHR22834:SF21">
    <property type="entry name" value="GUANYL NUCLEOTIDE EXCHANGE FACTOR, PUTATIVE (AFU_ORTHOLOGUE AFUA_5G11890)-RELATED"/>
    <property type="match status" value="1"/>
</dbReference>
<dbReference type="GO" id="GO:0032955">
    <property type="term" value="P:regulation of division septum assembly"/>
    <property type="evidence" value="ECO:0007669"/>
    <property type="project" value="TreeGrafter"/>
</dbReference>
<dbReference type="PROSITE" id="PS50010">
    <property type="entry name" value="DH_2"/>
    <property type="match status" value="1"/>
</dbReference>
<dbReference type="Pfam" id="PF25351">
    <property type="entry name" value="PH_BUD3_C"/>
    <property type="match status" value="1"/>
</dbReference>
<feature type="region of interest" description="Disordered" evidence="2">
    <location>
        <begin position="1266"/>
        <end position="1321"/>
    </location>
</feature>
<evidence type="ECO:0000256" key="1">
    <source>
        <dbReference type="SAM" id="Coils"/>
    </source>
</evidence>
<dbReference type="InterPro" id="IPR051492">
    <property type="entry name" value="Dynamin-Rho_GEF"/>
</dbReference>
<keyword evidence="1" id="KW-0175">Coiled coil</keyword>
<comment type="caution">
    <text evidence="4">The sequence shown here is derived from an EMBL/GenBank/DDBJ whole genome shotgun (WGS) entry which is preliminary data.</text>
</comment>
<sequence length="1499" mass="166987">MVQLTEPPLLSQDNLTLYYAADPHLAGLPVLLFHGPSTTANNTLNSSRIQVHVLSAGGFQSFPRITISPNSPFYQSVNNLPRERQGDEICRGLAFGLLKYFRELPQYVQSSLVIHSGGARKKNNSTPKLFDEQHAADVAAAMVKVDNLEEVIKDVEAALRPQYVQHLDVDLVLPPGSIAPLQEYKEHWEDEDENEEMDDPALKQYGMYAPLVKVFGEVTFLPTSKMRRAPSRPTSVSRSRTFHKDQKISLRREMAELVDTEERYVTKMHELVSHLADDFREKARSREFGSFSPSATDLEKLFPKSLDRVLQVNAAFLEDIRRAMDETEEEAMLDLEGPVVGSSNSRHGGSNRTKDPTGAVRFAKVLLEWFPRFTECYQDYMHASLEFPQIISSFMQQPSSFSQRVQQNGEQRLRSAIIEPVQRLPRYSLFIDNIVNYLPVAHPALIYMLRARDIITDICSMDPPSDDKFHVVNRLRNLVEAWPANLHPQGRLITAVDFAELSAPYHTVSPPHGDGMLLFFADCVVVLKKTREGSITARTLTSEVDKPTAAVMMGPVTAAAGGQKFNYELQFSGWHILGDTRFTISDDSRCLWMSSLHELKDAGTGRDRRQAATIRYFMLKGLYDGKATRLTEEITRTRLEGRFSESERESGEWSYRSVTLAAAEITLHTAVFAESVDSLIKNRREPAPIRVVVDHNKGTKGAPVGHYGIDIVANVRHLAGGTKYRLEVDGLNDKVFVDEVVPEHVLPVFAKRIVGLLGSQYQSNPTSTAPFISFYTKILKSMHLTVENEKAKSFRPPSPVKLLSNLLSSGFGGSTSSLNHSFSNSKKLGEIPALTRSNSNKSTHTIHEIDPDSSFRAVPEDRPSNPIVRLEETFTGYIAALQSRKGNIVGKVIRNRAIANELDINALYNTLIENPFDTRATSEVTVDVLFSSFEKYIRRAWKMQMGQVMSRETLDGLQDRATKLHSNDFADFVQLTFGEMAPQNRRAFIAIVKLLADLLEGCGNDGDRGALTAAFAELLVTEGNPHDYINLLDRMVEDCDHLFEEMGPGAIAFGARGSSIYGSISGNRSNHSNTGSLTSNASSLRRKFDSLLRQNGGRTEVDTRPSVWRTLSKNGRNPATGDIMDQSSFSKTSLHRSGSIESPRRPMSRDRPTIFGTFDERPASSHSLGGRLSTIRASPPAQVKADPVKHKRNRRSSLSDLVKVTSFLDLGGSPIVPLPSPNRNKGNATPTKIPVSNSMMDRGRQIMYRSGSPGRKESLPFTAASNITASKSGDTLKDTTPVTKPTPSTRPISMSSGIPTLRGTPSSSTVRTDQSPSKGPNRIRLLTATKIDERIEAESKTAVDLEQALEDDVKKVKDTLDTINLLSPTQNDGDIQTLHAGLAELRSKIPVYIKQSRERIKSIKKDLDAGLRAQEFKNKELERLHQESAAENELLYEKFNGELGKIFRALKGKTKDDREELARKIKESMEEVGAQKKENIRLKREIISLRTALKASKEE</sequence>